<keyword evidence="3" id="KW-1185">Reference proteome</keyword>
<reference evidence="2 3" key="1">
    <citation type="submission" date="2016-02" db="EMBL/GenBank/DDBJ databases">
        <title>Genome sequencing of a beta-galactosidase producing bacteria Rhizobium sp. 59.</title>
        <authorList>
            <person name="Wang D."/>
            <person name="Kot W."/>
            <person name="Qin Y."/>
            <person name="Hansen L."/>
            <person name="Naqvi K."/>
            <person name="Rensing C."/>
        </authorList>
    </citation>
    <scope>NUCLEOTIDE SEQUENCE [LARGE SCALE GENOMIC DNA]</scope>
    <source>
        <strain evidence="2 3">59</strain>
    </source>
</reference>
<accession>A0A657LYG2</accession>
<gene>
    <name evidence="2" type="ORF">AX760_14525</name>
</gene>
<dbReference type="Pfam" id="PF09992">
    <property type="entry name" value="NAGPA"/>
    <property type="match status" value="1"/>
</dbReference>
<dbReference type="EMBL" id="LSRP01000076">
    <property type="protein sequence ID" value="OJF98321.1"/>
    <property type="molecule type" value="Genomic_DNA"/>
</dbReference>
<dbReference type="InterPro" id="IPR018711">
    <property type="entry name" value="NAGPA"/>
</dbReference>
<protein>
    <recommendedName>
        <fullName evidence="1">Phosphodiester glycosidase domain-containing protein</fullName>
    </recommendedName>
</protein>
<feature type="domain" description="Phosphodiester glycosidase" evidence="1">
    <location>
        <begin position="69"/>
        <end position="216"/>
    </location>
</feature>
<proteinExistence type="predicted"/>
<name>A0A657LYG2_9HYPH</name>
<dbReference type="OrthoDB" id="5515706at2"/>
<evidence type="ECO:0000313" key="2">
    <source>
        <dbReference type="EMBL" id="OJF98321.1"/>
    </source>
</evidence>
<organism evidence="2 3">
    <name type="scientific">Pararhizobium antarcticum</name>
    <dbReference type="NCBI Taxonomy" id="1798805"/>
    <lineage>
        <taxon>Bacteria</taxon>
        <taxon>Pseudomonadati</taxon>
        <taxon>Pseudomonadota</taxon>
        <taxon>Alphaproteobacteria</taxon>
        <taxon>Hyphomicrobiales</taxon>
        <taxon>Rhizobiaceae</taxon>
        <taxon>Rhizobium/Agrobacterium group</taxon>
        <taxon>Pararhizobium</taxon>
    </lineage>
</organism>
<evidence type="ECO:0000259" key="1">
    <source>
        <dbReference type="Pfam" id="PF09992"/>
    </source>
</evidence>
<dbReference type="Proteomes" id="UP000182661">
    <property type="component" value="Unassembled WGS sequence"/>
</dbReference>
<sequence>MIILAGFLAGGKTADAACRHIAPAGGDYTICSFDPASTEIRTYNKDRRGVPYRSFKALADDLRFDRETMVFAVNGGMYHADLSPVGLFTEVGIEKQPISTKAGWGNFHLLPNGVFFVVPGKAGVLETGAFLKAGLKPIYATQSGPMLVIDGVLHPRFLADSDSLKIRNGVGIDRDGIVHFVVSNGPVRFYDFAVLFRDRLDCPNALFLDGSISSLFAPDIGRHDRIFPMGPIIAVVERRR</sequence>
<evidence type="ECO:0000313" key="3">
    <source>
        <dbReference type="Proteomes" id="UP000182661"/>
    </source>
</evidence>
<comment type="caution">
    <text evidence="2">The sequence shown here is derived from an EMBL/GenBank/DDBJ whole genome shotgun (WGS) entry which is preliminary data.</text>
</comment>
<dbReference type="RefSeq" id="WP_071832558.1">
    <property type="nucleotide sequence ID" value="NZ_LSRP01000076.1"/>
</dbReference>
<dbReference type="AlphaFoldDB" id="A0A657LYG2"/>